<dbReference type="GO" id="GO:0000455">
    <property type="term" value="P:enzyme-directed rRNA pseudouridine synthesis"/>
    <property type="evidence" value="ECO:0007669"/>
    <property type="project" value="TreeGrafter"/>
</dbReference>
<dbReference type="GO" id="GO:0003723">
    <property type="term" value="F:RNA binding"/>
    <property type="evidence" value="ECO:0007669"/>
    <property type="project" value="InterPro"/>
</dbReference>
<dbReference type="PANTHER" id="PTHR21600">
    <property type="entry name" value="MITOCHONDRIAL RNA PSEUDOURIDINE SYNTHASE"/>
    <property type="match status" value="1"/>
</dbReference>
<dbReference type="InterPro" id="IPR020103">
    <property type="entry name" value="PsdUridine_synth_cat_dom_sf"/>
</dbReference>
<evidence type="ECO:0000313" key="7">
    <source>
        <dbReference type="Proteomes" id="UP000294744"/>
    </source>
</evidence>
<dbReference type="GO" id="GO:0009982">
    <property type="term" value="F:pseudouridine synthase activity"/>
    <property type="evidence" value="ECO:0007669"/>
    <property type="project" value="InterPro"/>
</dbReference>
<feature type="compositionally biased region" description="Basic and acidic residues" evidence="4">
    <location>
        <begin position="299"/>
        <end position="315"/>
    </location>
</feature>
<dbReference type="Proteomes" id="UP000294744">
    <property type="component" value="Unassembled WGS sequence"/>
</dbReference>
<sequence>MRRKLRSPLPQRDGLDPVRLHLPTDGRWATVRDFLVERIPKLAEDRIDEMLRAGRFVTQDGPLAHESPYRPGSFVWFHRDVTPETPVPFELEVLHRDEEILVVDKPHFLATTPRGGHITETALIRLRRQLDLPDLSPAHRLDRATAGLVLFVVDPALRGAYQALFQDRRVGKTYEAIAGYDPELALPRTVRSRITKHRGVLAAVEEPGAPNAETRVELLERRGDLARYRLLPRTGRTHQLRVHLNSLGLPIVGDDLYPEVREKSPDDFTNPLQLLARSLEFTDPTTGEHRHFHSHRQLHWPETRPTTEDPPHPTPREGTSGS</sequence>
<dbReference type="EMBL" id="SMKV01000022">
    <property type="protein sequence ID" value="TDC90866.1"/>
    <property type="molecule type" value="Genomic_DNA"/>
</dbReference>
<protein>
    <recommendedName>
        <fullName evidence="2">RNA pseudouridylate synthase</fullName>
    </recommendedName>
    <alternativeName>
        <fullName evidence="3">RNA-uridine isomerase</fullName>
    </alternativeName>
</protein>
<proteinExistence type="predicted"/>
<dbReference type="InterPro" id="IPR050188">
    <property type="entry name" value="RluA_PseudoU_synthase"/>
</dbReference>
<dbReference type="RefSeq" id="WP_132624707.1">
    <property type="nucleotide sequence ID" value="NZ_SMKV01000022.1"/>
</dbReference>
<dbReference type="GO" id="GO:0140098">
    <property type="term" value="F:catalytic activity, acting on RNA"/>
    <property type="evidence" value="ECO:0007669"/>
    <property type="project" value="UniProtKB-ARBA"/>
</dbReference>
<dbReference type="SUPFAM" id="SSF55120">
    <property type="entry name" value="Pseudouridine synthase"/>
    <property type="match status" value="1"/>
</dbReference>
<accession>A0A4R4UKX0</accession>
<organism evidence="6 7">
    <name type="scientific">Saccharopolyspora aridisoli</name>
    <dbReference type="NCBI Taxonomy" id="2530385"/>
    <lineage>
        <taxon>Bacteria</taxon>
        <taxon>Bacillati</taxon>
        <taxon>Actinomycetota</taxon>
        <taxon>Actinomycetes</taxon>
        <taxon>Pseudonocardiales</taxon>
        <taxon>Pseudonocardiaceae</taxon>
        <taxon>Saccharopolyspora</taxon>
    </lineage>
</organism>
<dbReference type="InterPro" id="IPR006224">
    <property type="entry name" value="PsdUridine_synth_RluA-like_CS"/>
</dbReference>
<evidence type="ECO:0000256" key="3">
    <source>
        <dbReference type="ARBA" id="ARBA00033164"/>
    </source>
</evidence>
<gene>
    <name evidence="6" type="ORF">E1161_17890</name>
</gene>
<comment type="caution">
    <text evidence="6">The sequence shown here is derived from an EMBL/GenBank/DDBJ whole genome shotgun (WGS) entry which is preliminary data.</text>
</comment>
<feature type="domain" description="Pseudouridine synthase RsuA/RluA-like" evidence="5">
    <location>
        <begin position="100"/>
        <end position="245"/>
    </location>
</feature>
<reference evidence="6 7" key="1">
    <citation type="submission" date="2019-03" db="EMBL/GenBank/DDBJ databases">
        <title>Draft genome sequences of novel Actinobacteria.</title>
        <authorList>
            <person name="Sahin N."/>
            <person name="Ay H."/>
            <person name="Saygin H."/>
        </authorList>
    </citation>
    <scope>NUCLEOTIDE SEQUENCE [LARGE SCALE GENOMIC DNA]</scope>
    <source>
        <strain evidence="6 7">16K404</strain>
    </source>
</reference>
<evidence type="ECO:0000259" key="5">
    <source>
        <dbReference type="Pfam" id="PF00849"/>
    </source>
</evidence>
<dbReference type="Pfam" id="PF00849">
    <property type="entry name" value="PseudoU_synth_2"/>
    <property type="match status" value="1"/>
</dbReference>
<dbReference type="AlphaFoldDB" id="A0A4R4UKX0"/>
<evidence type="ECO:0000256" key="4">
    <source>
        <dbReference type="SAM" id="MobiDB-lite"/>
    </source>
</evidence>
<evidence type="ECO:0000256" key="2">
    <source>
        <dbReference type="ARBA" id="ARBA00031870"/>
    </source>
</evidence>
<dbReference type="PROSITE" id="PS01129">
    <property type="entry name" value="PSI_RLU"/>
    <property type="match status" value="1"/>
</dbReference>
<dbReference type="Gene3D" id="3.30.2350.10">
    <property type="entry name" value="Pseudouridine synthase"/>
    <property type="match status" value="1"/>
</dbReference>
<dbReference type="InterPro" id="IPR006145">
    <property type="entry name" value="PsdUridine_synth_RsuA/RluA"/>
</dbReference>
<evidence type="ECO:0000313" key="6">
    <source>
        <dbReference type="EMBL" id="TDC90866.1"/>
    </source>
</evidence>
<comment type="catalytic activity">
    <reaction evidence="1">
        <text>a uridine in RNA = a pseudouridine in RNA</text>
        <dbReference type="Rhea" id="RHEA:48348"/>
        <dbReference type="Rhea" id="RHEA-COMP:12068"/>
        <dbReference type="Rhea" id="RHEA-COMP:12069"/>
        <dbReference type="ChEBI" id="CHEBI:65314"/>
        <dbReference type="ChEBI" id="CHEBI:65315"/>
    </reaction>
</comment>
<evidence type="ECO:0000256" key="1">
    <source>
        <dbReference type="ARBA" id="ARBA00000073"/>
    </source>
</evidence>
<dbReference type="OrthoDB" id="9807829at2"/>
<keyword evidence="7" id="KW-1185">Reference proteome</keyword>
<name>A0A4R4UKX0_9PSEU</name>
<feature type="region of interest" description="Disordered" evidence="4">
    <location>
        <begin position="285"/>
        <end position="322"/>
    </location>
</feature>
<dbReference type="PANTHER" id="PTHR21600:SF84">
    <property type="entry name" value="PSEUDOURIDINE SYNTHASE RSUA_RLUA-LIKE DOMAIN-CONTAINING PROTEIN"/>
    <property type="match status" value="1"/>
</dbReference>